<evidence type="ECO:0000256" key="4">
    <source>
        <dbReference type="ARBA" id="ARBA00023277"/>
    </source>
</evidence>
<dbReference type="OrthoDB" id="9800475at2"/>
<dbReference type="EC" id="3.2.1.4" evidence="9"/>
<dbReference type="GO" id="GO:0008810">
    <property type="term" value="F:cellulase activity"/>
    <property type="evidence" value="ECO:0007669"/>
    <property type="project" value="UniProtKB-EC"/>
</dbReference>
<dbReference type="GO" id="GO:0030245">
    <property type="term" value="P:cellulose catabolic process"/>
    <property type="evidence" value="ECO:0007669"/>
    <property type="project" value="UniProtKB-KW"/>
</dbReference>
<evidence type="ECO:0000259" key="8">
    <source>
        <dbReference type="Pfam" id="PF00150"/>
    </source>
</evidence>
<accession>A0A0H5SE21</accession>
<dbReference type="InterPro" id="IPR017853">
    <property type="entry name" value="GH"/>
</dbReference>
<evidence type="ECO:0000313" key="9">
    <source>
        <dbReference type="EMBL" id="CRZ33667.1"/>
    </source>
</evidence>
<organism evidence="9 10">
    <name type="scientific">Herbinix hemicellulosilytica</name>
    <dbReference type="NCBI Taxonomy" id="1564487"/>
    <lineage>
        <taxon>Bacteria</taxon>
        <taxon>Bacillati</taxon>
        <taxon>Bacillota</taxon>
        <taxon>Clostridia</taxon>
        <taxon>Lachnospirales</taxon>
        <taxon>Lachnospiraceae</taxon>
        <taxon>Herbinix</taxon>
    </lineage>
</organism>
<evidence type="ECO:0000256" key="3">
    <source>
        <dbReference type="ARBA" id="ARBA00023001"/>
    </source>
</evidence>
<keyword evidence="6" id="KW-0624">Polysaccharide degradation</keyword>
<dbReference type="RefSeq" id="WP_103201831.1">
    <property type="nucleotide sequence ID" value="NZ_CVTD020000008.1"/>
</dbReference>
<dbReference type="InterPro" id="IPR050386">
    <property type="entry name" value="Glycosyl_hydrolase_5"/>
</dbReference>
<comment type="similarity">
    <text evidence="1 7">Belongs to the glycosyl hydrolase 5 (cellulase A) family.</text>
</comment>
<reference evidence="9 10" key="1">
    <citation type="submission" date="2015-06" db="EMBL/GenBank/DDBJ databases">
        <authorList>
            <person name="Wibberg Daniel"/>
        </authorList>
    </citation>
    <scope>NUCLEOTIDE SEQUENCE [LARGE SCALE GENOMIC DNA]</scope>
    <source>
        <strain evidence="9 10">T3/55T</strain>
    </source>
</reference>
<evidence type="ECO:0000256" key="6">
    <source>
        <dbReference type="ARBA" id="ARBA00023326"/>
    </source>
</evidence>
<evidence type="ECO:0000256" key="1">
    <source>
        <dbReference type="ARBA" id="ARBA00005641"/>
    </source>
</evidence>
<evidence type="ECO:0000256" key="7">
    <source>
        <dbReference type="RuleBase" id="RU361153"/>
    </source>
</evidence>
<dbReference type="PANTHER" id="PTHR31297">
    <property type="entry name" value="GLUCAN ENDO-1,6-BETA-GLUCOSIDASE B"/>
    <property type="match status" value="1"/>
</dbReference>
<dbReference type="PANTHER" id="PTHR31297:SF41">
    <property type="entry name" value="ENDOGLUCANASE, PUTATIVE (AFU_ORTHOLOGUE AFUA_5G01830)-RELATED"/>
    <property type="match status" value="1"/>
</dbReference>
<dbReference type="Pfam" id="PF00150">
    <property type="entry name" value="Cellulase"/>
    <property type="match status" value="1"/>
</dbReference>
<name>A0A0H5SE21_HERHM</name>
<protein>
    <submittedName>
        <fullName evidence="9">Endoglucanase C307</fullName>
        <ecNumber evidence="9">3.2.1.4</ecNumber>
    </submittedName>
</protein>
<dbReference type="InterPro" id="IPR001547">
    <property type="entry name" value="Glyco_hydro_5"/>
</dbReference>
<evidence type="ECO:0000256" key="2">
    <source>
        <dbReference type="ARBA" id="ARBA00022801"/>
    </source>
</evidence>
<dbReference type="AlphaFoldDB" id="A0A0H5SE21"/>
<keyword evidence="3" id="KW-0136">Cellulose degradation</keyword>
<dbReference type="GO" id="GO:0005576">
    <property type="term" value="C:extracellular region"/>
    <property type="evidence" value="ECO:0007669"/>
    <property type="project" value="TreeGrafter"/>
</dbReference>
<keyword evidence="5 7" id="KW-0326">Glycosidase</keyword>
<dbReference type="Gene3D" id="3.20.20.80">
    <property type="entry name" value="Glycosidases"/>
    <property type="match status" value="1"/>
</dbReference>
<dbReference type="GO" id="GO:0009986">
    <property type="term" value="C:cell surface"/>
    <property type="evidence" value="ECO:0007669"/>
    <property type="project" value="TreeGrafter"/>
</dbReference>
<dbReference type="GO" id="GO:0008422">
    <property type="term" value="F:beta-glucosidase activity"/>
    <property type="evidence" value="ECO:0007669"/>
    <property type="project" value="TreeGrafter"/>
</dbReference>
<sequence length="345" mass="40553">MKKFDGFLAGVNLGGWISQYRIASKEHFDSFITEADIAQIASWGMDHVRLPIDYMVLEDDDKPFEYKEDGFAYVDSCIRWCEKYNLNIILDLHRAPGYAFHTLNENKLFEDELMQKRYIGLWKAFADRYKNYGKNLVFELLNEIVEPDSTRWNKLSKRAVEEIRSIDKDRVIIIGGNNYNSVHTMHELDIIDDSNLVYTFHFYEPHIFTHQKASWEPLLKDLEFEVPYPSGKEVYEAYLAKNEEFRNKYPYSGIIDKEYIRSRLKPALKFAKERNAILYCGEYGVIENAPAESKLKWHKDLSDLLIEYGIGRAVWSYKLMNFPMVDKNSVVVNKDLIEIVSKKNN</sequence>
<proteinExistence type="inferred from homology"/>
<evidence type="ECO:0000313" key="10">
    <source>
        <dbReference type="Proteomes" id="UP000236497"/>
    </source>
</evidence>
<gene>
    <name evidence="9" type="primary">celC307</name>
    <name evidence="9" type="ORF">HHT355_0462</name>
</gene>
<dbReference type="Proteomes" id="UP000236497">
    <property type="component" value="Unassembled WGS sequence"/>
</dbReference>
<feature type="domain" description="Glycoside hydrolase family 5" evidence="8">
    <location>
        <begin position="29"/>
        <end position="318"/>
    </location>
</feature>
<dbReference type="EMBL" id="CVTD020000008">
    <property type="protein sequence ID" value="CRZ33667.1"/>
    <property type="molecule type" value="Genomic_DNA"/>
</dbReference>
<keyword evidence="4" id="KW-0119">Carbohydrate metabolism</keyword>
<keyword evidence="2 7" id="KW-0378">Hydrolase</keyword>
<evidence type="ECO:0000256" key="5">
    <source>
        <dbReference type="ARBA" id="ARBA00023295"/>
    </source>
</evidence>
<keyword evidence="10" id="KW-1185">Reference proteome</keyword>
<dbReference type="SUPFAM" id="SSF51445">
    <property type="entry name" value="(Trans)glycosidases"/>
    <property type="match status" value="1"/>
</dbReference>